<feature type="domain" description="CheB-type methylesterase" evidence="9">
    <location>
        <begin position="154"/>
        <end position="346"/>
    </location>
</feature>
<dbReference type="HAMAP" id="MF_00099">
    <property type="entry name" value="CheB_chemtxs"/>
    <property type="match status" value="1"/>
</dbReference>
<dbReference type="GO" id="GO:0050568">
    <property type="term" value="F:protein-glutamine glutaminase activity"/>
    <property type="evidence" value="ECO:0007669"/>
    <property type="project" value="UniProtKB-UniRule"/>
</dbReference>
<dbReference type="NCBIfam" id="NF009206">
    <property type="entry name" value="PRK12555.1"/>
    <property type="match status" value="1"/>
</dbReference>
<feature type="active site" evidence="5 6">
    <location>
        <position position="166"/>
    </location>
</feature>
<dbReference type="Gene3D" id="3.40.50.2300">
    <property type="match status" value="1"/>
</dbReference>
<comment type="subcellular location">
    <subcellularLocation>
        <location evidence="5">Cytoplasm</location>
    </subcellularLocation>
</comment>
<feature type="active site" evidence="5 6">
    <location>
        <position position="288"/>
    </location>
</feature>
<dbReference type="SMART" id="SM00448">
    <property type="entry name" value="REC"/>
    <property type="match status" value="1"/>
</dbReference>
<keyword evidence="11" id="KW-1185">Reference proteome</keyword>
<dbReference type="GO" id="GO:0005737">
    <property type="term" value="C:cytoplasm"/>
    <property type="evidence" value="ECO:0007669"/>
    <property type="project" value="UniProtKB-SubCell"/>
</dbReference>
<keyword evidence="5 7" id="KW-0597">Phosphoprotein</keyword>
<dbReference type="PIRSF" id="PIRSF000876">
    <property type="entry name" value="RR_chemtxs_CheB"/>
    <property type="match status" value="1"/>
</dbReference>
<comment type="domain">
    <text evidence="5">Contains a C-terminal catalytic domain, and an N-terminal region which modulates catalytic activity.</text>
</comment>
<dbReference type="Gene3D" id="3.40.50.180">
    <property type="entry name" value="Methylesterase CheB, C-terminal domain"/>
    <property type="match status" value="1"/>
</dbReference>
<dbReference type="InterPro" id="IPR000673">
    <property type="entry name" value="Sig_transdc_resp-reg_Me-estase"/>
</dbReference>
<proteinExistence type="inferred from homology"/>
<dbReference type="PANTHER" id="PTHR42872:SF6">
    <property type="entry name" value="PROTEIN-GLUTAMATE METHYLESTERASE_PROTEIN-GLUTAMINE GLUTAMINASE"/>
    <property type="match status" value="1"/>
</dbReference>
<comment type="similarity">
    <text evidence="5">Belongs to the CheB family.</text>
</comment>
<dbReference type="EC" id="3.5.1.44" evidence="5"/>
<protein>
    <recommendedName>
        <fullName evidence="5">Protein-glutamate methylesterase/protein-glutamine glutaminase</fullName>
        <ecNumber evidence="5">3.1.1.61</ecNumber>
        <ecNumber evidence="5">3.5.1.44</ecNumber>
    </recommendedName>
</protein>
<evidence type="ECO:0000256" key="4">
    <source>
        <dbReference type="ARBA" id="ARBA00048267"/>
    </source>
</evidence>
<dbReference type="SUPFAM" id="SSF52172">
    <property type="entry name" value="CheY-like"/>
    <property type="match status" value="1"/>
</dbReference>
<evidence type="ECO:0000313" key="11">
    <source>
        <dbReference type="Proteomes" id="UP000283458"/>
    </source>
</evidence>
<comment type="function">
    <text evidence="5">Involved in chemotaxis. Part of a chemotaxis signal transduction system that modulates chemotaxis in response to various stimuli. Catalyzes the demethylation of specific methylglutamate residues introduced into the chemoreceptors (methyl-accepting chemotaxis proteins or MCP) by CheR. Also mediates the irreversible deamidation of specific glutamine residues to glutamic acid.</text>
</comment>
<dbReference type="Pfam" id="PF00072">
    <property type="entry name" value="Response_reg"/>
    <property type="match status" value="1"/>
</dbReference>
<evidence type="ECO:0000256" key="7">
    <source>
        <dbReference type="PROSITE-ProRule" id="PRU00169"/>
    </source>
</evidence>
<dbReference type="Pfam" id="PF01339">
    <property type="entry name" value="CheB_methylest"/>
    <property type="match status" value="1"/>
</dbReference>
<dbReference type="EC" id="3.1.1.61" evidence="5"/>
<reference evidence="10 11" key="1">
    <citation type="submission" date="2018-09" db="EMBL/GenBank/DDBJ databases">
        <authorList>
            <person name="Zhu H."/>
        </authorList>
    </citation>
    <scope>NUCLEOTIDE SEQUENCE [LARGE SCALE GENOMIC DNA]</scope>
    <source>
        <strain evidence="10 11">K2W22B-5</strain>
    </source>
</reference>
<keyword evidence="1 5" id="KW-0963">Cytoplasm</keyword>
<keyword evidence="3 5" id="KW-0378">Hydrolase</keyword>
<dbReference type="InterPro" id="IPR011006">
    <property type="entry name" value="CheY-like_superfamily"/>
</dbReference>
<dbReference type="Proteomes" id="UP000283458">
    <property type="component" value="Unassembled WGS sequence"/>
</dbReference>
<evidence type="ECO:0000313" key="10">
    <source>
        <dbReference type="EMBL" id="RJF83382.1"/>
    </source>
</evidence>
<dbReference type="GO" id="GO:0008984">
    <property type="term" value="F:protein-glutamate methylesterase activity"/>
    <property type="evidence" value="ECO:0007669"/>
    <property type="project" value="UniProtKB-UniRule"/>
</dbReference>
<dbReference type="GO" id="GO:0000156">
    <property type="term" value="F:phosphorelay response regulator activity"/>
    <property type="evidence" value="ECO:0007669"/>
    <property type="project" value="InterPro"/>
</dbReference>
<name>A0A418W049_9PROT</name>
<evidence type="ECO:0000256" key="3">
    <source>
        <dbReference type="ARBA" id="ARBA00022801"/>
    </source>
</evidence>
<dbReference type="OrthoDB" id="9793421at2"/>
<dbReference type="SUPFAM" id="SSF52738">
    <property type="entry name" value="Methylesterase CheB, C-terminal domain"/>
    <property type="match status" value="1"/>
</dbReference>
<dbReference type="InterPro" id="IPR008248">
    <property type="entry name" value="CheB-like"/>
</dbReference>
<evidence type="ECO:0000256" key="2">
    <source>
        <dbReference type="ARBA" id="ARBA00022500"/>
    </source>
</evidence>
<dbReference type="AlphaFoldDB" id="A0A418W049"/>
<keyword evidence="2 5" id="KW-0145">Chemotaxis</keyword>
<sequence length="353" mass="37210">MTRAIRVVIVDDSALMREMLKDILDREPGIEVVGVARDPFEAREIIKATNPDVITLDVEMPKMDGLSFLEKIMTLRPTPVIMISSLTREGSDAAIRALELGAIDCLAKPGGSDGKGFEQTGRELVSKIMVAATARLSMRRAAPTTTTLPTPRRAGSGNRLIAIGASTGGVERIRDVLAAMPADCPPIVITQHMGPSYVPSFAARLDRISAPSVQVASHGARLAQGVVFIAPGDRHLAIVRDSQGFVCHIQDTPPVSGHRPSVDVLFASVAKAAGANAVGVILSGMGRDGAIGMKAMRDAGAHTIGEQESSCVVYGMPRAAKDSGGVVIELPLSHIPAEMMRAFDAIGDRPRTA</sequence>
<comment type="catalytic activity">
    <reaction evidence="4 5">
        <text>[protein]-L-glutamate 5-O-methyl ester + H2O = L-glutamyl-[protein] + methanol + H(+)</text>
        <dbReference type="Rhea" id="RHEA:23236"/>
        <dbReference type="Rhea" id="RHEA-COMP:10208"/>
        <dbReference type="Rhea" id="RHEA-COMP:10311"/>
        <dbReference type="ChEBI" id="CHEBI:15377"/>
        <dbReference type="ChEBI" id="CHEBI:15378"/>
        <dbReference type="ChEBI" id="CHEBI:17790"/>
        <dbReference type="ChEBI" id="CHEBI:29973"/>
        <dbReference type="ChEBI" id="CHEBI:82795"/>
        <dbReference type="EC" id="3.1.1.61"/>
    </reaction>
</comment>
<comment type="PTM">
    <text evidence="5">Phosphorylated by CheA. Phosphorylation of the N-terminal regulatory domain activates the methylesterase activity.</text>
</comment>
<evidence type="ECO:0000259" key="8">
    <source>
        <dbReference type="PROSITE" id="PS50110"/>
    </source>
</evidence>
<organism evidence="10 11">
    <name type="scientific">Azospirillum cavernae</name>
    <dbReference type="NCBI Taxonomy" id="2320860"/>
    <lineage>
        <taxon>Bacteria</taxon>
        <taxon>Pseudomonadati</taxon>
        <taxon>Pseudomonadota</taxon>
        <taxon>Alphaproteobacteria</taxon>
        <taxon>Rhodospirillales</taxon>
        <taxon>Azospirillaceae</taxon>
        <taxon>Azospirillum</taxon>
    </lineage>
</organism>
<dbReference type="PROSITE" id="PS50110">
    <property type="entry name" value="RESPONSE_REGULATORY"/>
    <property type="match status" value="1"/>
</dbReference>
<dbReference type="PROSITE" id="PS50122">
    <property type="entry name" value="CHEB"/>
    <property type="match status" value="1"/>
</dbReference>
<evidence type="ECO:0000256" key="5">
    <source>
        <dbReference type="HAMAP-Rule" id="MF_00099"/>
    </source>
</evidence>
<accession>A0A418W049</accession>
<dbReference type="PANTHER" id="PTHR42872">
    <property type="entry name" value="PROTEIN-GLUTAMATE METHYLESTERASE/PROTEIN-GLUTAMINE GLUTAMINASE"/>
    <property type="match status" value="1"/>
</dbReference>
<dbReference type="CDD" id="cd16432">
    <property type="entry name" value="CheB_Rec"/>
    <property type="match status" value="1"/>
</dbReference>
<feature type="active site" evidence="5 6">
    <location>
        <position position="192"/>
    </location>
</feature>
<dbReference type="CDD" id="cd17541">
    <property type="entry name" value="REC_CheB-like"/>
    <property type="match status" value="1"/>
</dbReference>
<feature type="domain" description="Response regulatory" evidence="8">
    <location>
        <begin position="6"/>
        <end position="123"/>
    </location>
</feature>
<dbReference type="NCBIfam" id="NF001965">
    <property type="entry name" value="PRK00742.1"/>
    <property type="match status" value="1"/>
</dbReference>
<dbReference type="RefSeq" id="WP_119829026.1">
    <property type="nucleotide sequence ID" value="NZ_QYUL01000001.1"/>
</dbReference>
<dbReference type="GO" id="GO:0006935">
    <property type="term" value="P:chemotaxis"/>
    <property type="evidence" value="ECO:0007669"/>
    <property type="project" value="UniProtKB-UniRule"/>
</dbReference>
<gene>
    <name evidence="5" type="primary">cheB</name>
    <name evidence="10" type="ORF">D3877_01500</name>
</gene>
<comment type="caution">
    <text evidence="10">The sequence shown here is derived from an EMBL/GenBank/DDBJ whole genome shotgun (WGS) entry which is preliminary data.</text>
</comment>
<evidence type="ECO:0000259" key="9">
    <source>
        <dbReference type="PROSITE" id="PS50122"/>
    </source>
</evidence>
<feature type="modified residue" description="4-aspartylphosphate" evidence="5 7">
    <location>
        <position position="57"/>
    </location>
</feature>
<evidence type="ECO:0000256" key="6">
    <source>
        <dbReference type="PROSITE-ProRule" id="PRU00050"/>
    </source>
</evidence>
<evidence type="ECO:0000256" key="1">
    <source>
        <dbReference type="ARBA" id="ARBA00022490"/>
    </source>
</evidence>
<dbReference type="InterPro" id="IPR035909">
    <property type="entry name" value="CheB_C"/>
</dbReference>
<dbReference type="EMBL" id="QYUL01000001">
    <property type="protein sequence ID" value="RJF83382.1"/>
    <property type="molecule type" value="Genomic_DNA"/>
</dbReference>
<comment type="catalytic activity">
    <reaction evidence="5">
        <text>L-glutaminyl-[protein] + H2O = L-glutamyl-[protein] + NH4(+)</text>
        <dbReference type="Rhea" id="RHEA:16441"/>
        <dbReference type="Rhea" id="RHEA-COMP:10207"/>
        <dbReference type="Rhea" id="RHEA-COMP:10208"/>
        <dbReference type="ChEBI" id="CHEBI:15377"/>
        <dbReference type="ChEBI" id="CHEBI:28938"/>
        <dbReference type="ChEBI" id="CHEBI:29973"/>
        <dbReference type="ChEBI" id="CHEBI:30011"/>
        <dbReference type="EC" id="3.5.1.44"/>
    </reaction>
</comment>
<dbReference type="InterPro" id="IPR001789">
    <property type="entry name" value="Sig_transdc_resp-reg_receiver"/>
</dbReference>